<organism evidence="1 2">
    <name type="scientific">Breznakibacter xylanolyticus</name>
    <dbReference type="NCBI Taxonomy" id="990"/>
    <lineage>
        <taxon>Bacteria</taxon>
        <taxon>Pseudomonadati</taxon>
        <taxon>Bacteroidota</taxon>
        <taxon>Bacteroidia</taxon>
        <taxon>Marinilabiliales</taxon>
        <taxon>Marinilabiliaceae</taxon>
        <taxon>Breznakibacter</taxon>
    </lineage>
</organism>
<reference evidence="1 2" key="1">
    <citation type="submission" date="2018-06" db="EMBL/GenBank/DDBJ databases">
        <title>Genomic Encyclopedia of Archaeal and Bacterial Type Strains, Phase II (KMG-II): from individual species to whole genera.</title>
        <authorList>
            <person name="Goeker M."/>
        </authorList>
    </citation>
    <scope>NUCLEOTIDE SEQUENCE [LARGE SCALE GENOMIC DNA]</scope>
    <source>
        <strain evidence="1 2">DSM 6779</strain>
    </source>
</reference>
<gene>
    <name evidence="1" type="ORF">LX69_00705</name>
</gene>
<dbReference type="RefSeq" id="WP_111444423.1">
    <property type="nucleotide sequence ID" value="NZ_QKZK01000004.1"/>
</dbReference>
<accession>A0A2W7NGS5</accession>
<evidence type="ECO:0000313" key="2">
    <source>
        <dbReference type="Proteomes" id="UP000249239"/>
    </source>
</evidence>
<proteinExistence type="predicted"/>
<comment type="caution">
    <text evidence="1">The sequence shown here is derived from an EMBL/GenBank/DDBJ whole genome shotgun (WGS) entry which is preliminary data.</text>
</comment>
<sequence length="80" mass="9599">MDLQARKIEFVQEFLKIQSEDIVVRLEKCLKKETTKAEKEGLKPFSIEELHNRINKSLHDSKHNRLIENTDLLAEMHKWR</sequence>
<dbReference type="Proteomes" id="UP000249239">
    <property type="component" value="Unassembled WGS sequence"/>
</dbReference>
<protein>
    <submittedName>
        <fullName evidence="1">Uncharacterized protein</fullName>
    </submittedName>
</protein>
<name>A0A2W7NGS5_9BACT</name>
<dbReference type="OrthoDB" id="773198at2"/>
<keyword evidence="2" id="KW-1185">Reference proteome</keyword>
<dbReference type="AlphaFoldDB" id="A0A2W7NGS5"/>
<evidence type="ECO:0000313" key="1">
    <source>
        <dbReference type="EMBL" id="PZX19438.1"/>
    </source>
</evidence>
<dbReference type="EMBL" id="QKZK01000004">
    <property type="protein sequence ID" value="PZX19438.1"/>
    <property type="molecule type" value="Genomic_DNA"/>
</dbReference>